<dbReference type="SUPFAM" id="SSF49742">
    <property type="entry name" value="PHM/PNGase F"/>
    <property type="match status" value="1"/>
</dbReference>
<dbReference type="InterPro" id="IPR008977">
    <property type="entry name" value="PHM/PNGase_F_dom_sf"/>
</dbReference>
<protein>
    <recommendedName>
        <fullName evidence="2">Secretion system C-terminal sorting domain-containing protein</fullName>
    </recommendedName>
</protein>
<feature type="domain" description="Secretion system C-terminal sorting" evidence="2">
    <location>
        <begin position="465"/>
        <end position="541"/>
    </location>
</feature>
<dbReference type="Gene3D" id="2.60.40.4070">
    <property type="match status" value="1"/>
</dbReference>
<keyword evidence="1" id="KW-1015">Disulfide bond</keyword>
<evidence type="ECO:0000256" key="1">
    <source>
        <dbReference type="ARBA" id="ARBA00023157"/>
    </source>
</evidence>
<accession>A0A381VJV0</accession>
<dbReference type="AlphaFoldDB" id="A0A381VJV0"/>
<proteinExistence type="predicted"/>
<reference evidence="3" key="1">
    <citation type="submission" date="2018-05" db="EMBL/GenBank/DDBJ databases">
        <authorList>
            <person name="Lanie J.A."/>
            <person name="Ng W.-L."/>
            <person name="Kazmierczak K.M."/>
            <person name="Andrzejewski T.M."/>
            <person name="Davidsen T.M."/>
            <person name="Wayne K.J."/>
            <person name="Tettelin H."/>
            <person name="Glass J.I."/>
            <person name="Rusch D."/>
            <person name="Podicherti R."/>
            <person name="Tsui H.-C.T."/>
            <person name="Winkler M.E."/>
        </authorList>
    </citation>
    <scope>NUCLEOTIDE SEQUENCE</scope>
</reference>
<sequence length="544" mass="62644">MNSIISLFIFLSVLKAQSSTWDIIQDSIWTPKCVMCHDHGLYFAEQSGLILAEDVAYEELINVTPTNTYAAEDGLELVGTEGIASVYSSFLWEKVNANDYEHFYEDHPEYGSLMPLGMDFLTNGELEFIRQWIIAGAPDTGIVANENLLEDTTIFELPEFEPLAIPENGLQVHLGPFDVPPQFERELFYFTELDTQDILYVNRIETVMSPGSHHFIIYTYDDDLTLPLPEPNIYRDIRLPDGTYDFDVLFYMAFQKFITGTQTRFFDYSLPEGVALRIDPTYGFDLNSHYANYTNDTISGEIYNNYHFVDSAEVDHIGHILQLNNNDIHLPPDEETTLNKIFWLEEEYDGVISIFQLWSHAHLNNIEFKAFRVNQNNPDYRELVYLALDWDHPPIIEYDPPMVFYEGDGLELEATFYNDTDEEITFGLLSTDEMMIMFGLYYDGEALDINNNTSLTPEDFEIQSIYPNPFNPLTTIQFSLDLYSNVTLNLFDIRGKLVETLVDKLLQPGIHEIQWNGQNYASGVYFAKLVQGGRTDVQKLILLK</sequence>
<dbReference type="InterPro" id="IPR026444">
    <property type="entry name" value="Secre_tail"/>
</dbReference>
<evidence type="ECO:0000313" key="3">
    <source>
        <dbReference type="EMBL" id="SVA40616.1"/>
    </source>
</evidence>
<dbReference type="InterPro" id="IPR014784">
    <property type="entry name" value="Cu2_ascorb_mOase-like_C"/>
</dbReference>
<dbReference type="Pfam" id="PF18962">
    <property type="entry name" value="Por_Secre_tail"/>
    <property type="match status" value="1"/>
</dbReference>
<evidence type="ECO:0000259" key="2">
    <source>
        <dbReference type="Pfam" id="PF18962"/>
    </source>
</evidence>
<name>A0A381VJV0_9ZZZZ</name>
<dbReference type="GO" id="GO:0016715">
    <property type="term" value="F:oxidoreductase activity, acting on paired donors, with incorporation or reduction of molecular oxygen, reduced ascorbate as one donor, and incorporation of one atom of oxygen"/>
    <property type="evidence" value="ECO:0007669"/>
    <property type="project" value="InterPro"/>
</dbReference>
<gene>
    <name evidence="3" type="ORF">METZ01_LOCUS93470</name>
</gene>
<dbReference type="Gene3D" id="2.60.120.230">
    <property type="match status" value="1"/>
</dbReference>
<dbReference type="NCBIfam" id="TIGR04183">
    <property type="entry name" value="Por_Secre_tail"/>
    <property type="match status" value="1"/>
</dbReference>
<dbReference type="EMBL" id="UINC01009042">
    <property type="protein sequence ID" value="SVA40616.1"/>
    <property type="molecule type" value="Genomic_DNA"/>
</dbReference>
<organism evidence="3">
    <name type="scientific">marine metagenome</name>
    <dbReference type="NCBI Taxonomy" id="408172"/>
    <lineage>
        <taxon>unclassified sequences</taxon>
        <taxon>metagenomes</taxon>
        <taxon>ecological metagenomes</taxon>
    </lineage>
</organism>